<organism evidence="2 3">
    <name type="scientific">Aspergillus chevalieri</name>
    <name type="common">Eurotium chevalieri</name>
    <dbReference type="NCBI Taxonomy" id="182096"/>
    <lineage>
        <taxon>Eukaryota</taxon>
        <taxon>Fungi</taxon>
        <taxon>Dikarya</taxon>
        <taxon>Ascomycota</taxon>
        <taxon>Pezizomycotina</taxon>
        <taxon>Eurotiomycetes</taxon>
        <taxon>Eurotiomycetidae</taxon>
        <taxon>Eurotiales</taxon>
        <taxon>Aspergillaceae</taxon>
        <taxon>Aspergillus</taxon>
        <taxon>Aspergillus subgen. Aspergillus</taxon>
    </lineage>
</organism>
<reference evidence="2" key="2">
    <citation type="submission" date="2021-02" db="EMBL/GenBank/DDBJ databases">
        <title>Aspergillus chevalieri M1 genome sequence.</title>
        <authorList>
            <person name="Kadooka C."/>
            <person name="Mori K."/>
            <person name="Futagami T."/>
        </authorList>
    </citation>
    <scope>NUCLEOTIDE SEQUENCE</scope>
    <source>
        <strain evidence="2">M1</strain>
    </source>
</reference>
<feature type="compositionally biased region" description="Basic and acidic residues" evidence="1">
    <location>
        <begin position="707"/>
        <end position="719"/>
    </location>
</feature>
<feature type="compositionally biased region" description="Polar residues" evidence="1">
    <location>
        <begin position="1251"/>
        <end position="1260"/>
    </location>
</feature>
<proteinExistence type="predicted"/>
<feature type="compositionally biased region" description="Polar residues" evidence="1">
    <location>
        <begin position="1102"/>
        <end position="1115"/>
    </location>
</feature>
<dbReference type="GeneID" id="66977948"/>
<feature type="compositionally biased region" description="Basic and acidic residues" evidence="1">
    <location>
        <begin position="764"/>
        <end position="778"/>
    </location>
</feature>
<reference evidence="2" key="1">
    <citation type="submission" date="2021-01" db="EMBL/GenBank/DDBJ databases">
        <authorList>
            <consortium name="Aspergillus chevalieri M1 genome sequencing consortium"/>
            <person name="Kazuki M."/>
            <person name="Futagami T."/>
        </authorList>
    </citation>
    <scope>NUCLEOTIDE SEQUENCE</scope>
    <source>
        <strain evidence="2">M1</strain>
    </source>
</reference>
<evidence type="ECO:0000313" key="2">
    <source>
        <dbReference type="EMBL" id="BCR83589.1"/>
    </source>
</evidence>
<dbReference type="EMBL" id="AP024416">
    <property type="protein sequence ID" value="BCR83589.1"/>
    <property type="molecule type" value="Genomic_DNA"/>
</dbReference>
<evidence type="ECO:0000313" key="3">
    <source>
        <dbReference type="Proteomes" id="UP000637239"/>
    </source>
</evidence>
<feature type="region of interest" description="Disordered" evidence="1">
    <location>
        <begin position="1101"/>
        <end position="1260"/>
    </location>
</feature>
<feature type="region of interest" description="Disordered" evidence="1">
    <location>
        <begin position="925"/>
        <end position="954"/>
    </location>
</feature>
<dbReference type="Pfam" id="PF12520">
    <property type="entry name" value="DUF3723"/>
    <property type="match status" value="1"/>
</dbReference>
<feature type="compositionally biased region" description="Basic and acidic residues" evidence="1">
    <location>
        <begin position="876"/>
        <end position="895"/>
    </location>
</feature>
<evidence type="ECO:0000256" key="1">
    <source>
        <dbReference type="SAM" id="MobiDB-lite"/>
    </source>
</evidence>
<protein>
    <submittedName>
        <fullName evidence="2">Uncharacterized protein</fullName>
    </submittedName>
</protein>
<feature type="compositionally biased region" description="Polar residues" evidence="1">
    <location>
        <begin position="820"/>
        <end position="832"/>
    </location>
</feature>
<keyword evidence="3" id="KW-1185">Reference proteome</keyword>
<dbReference type="Proteomes" id="UP000637239">
    <property type="component" value="Chromosome 1"/>
</dbReference>
<accession>A0A7R7VH02</accession>
<feature type="region of interest" description="Disordered" evidence="1">
    <location>
        <begin position="591"/>
        <end position="909"/>
    </location>
</feature>
<feature type="compositionally biased region" description="Basic residues" evidence="1">
    <location>
        <begin position="639"/>
        <end position="664"/>
    </location>
</feature>
<dbReference type="KEGG" id="ache:ACHE_10991S"/>
<sequence>MESFMFTSAEWQLTTERQLKYQGTAKIDLDQISFRASANTKVDQKNVERLCEIFRKDACHRLDIRNHVTAIVSRQDLRRACQDGGITNEDLMANNTACYPRLQFPTGQVQCLHGQHRLKAAEETLPPTERWWTVNLYLDGLPFASPHPSSYGPDFSTDISPNLRNALVDEYANEKQPNDGEVYRKICQYQHEHNAHFQKRWWSRLSDNKAKRLRQLRSSPDNVDLCAAFDGLLAIPGLWNGMSLGSLNKVMAIKCDEEIIHYLEHIKRFWATLVDYNHVQMAKIDSHTVHTLQLRAPKASKADRNAVKGLILSGEVFTDFKEAERAAIWHKMQSLEACDCIIPSLHTFFRDISYLNACADAVKRLVVLNKKQPTIQQALTHSFQPRQADEDCQIQTSETAFRRQPGTSAERKEAGYRQIWMYAMRWYPEMAKDEQSHTLKAKPTRARADENSIHDMAVLARKLGFRSEHIKNILKQSPDRQIAQAALLKARKPDRYYYDSNVFDSFVDRITDLFSLAIPYENQPIAESVVGRAVKLTDRCGPPSVQAQRLDRSYLFLDKLHSPTSLQQHVSSFYVRRCVYYAFFGKPSISRQHLTTSRRPSSEPSSNHSSSLFVPDDSPHLDSELGAEDPLARSDHRGHPTSRRQLRKARREKRRQRRERRRNRRQENQRAAESNLVRSQESLPQDFPTREDSTMDDAPGMITDTQESPRDSIVPKDLELLPETSGTEQFQLYAEERMVPERTEQEERSSDDGEQGGQEQLTVEEAHAKQGLLEHEAAESTEQNQLTEEAGEMVEQGRPTQETEGEAAVQPNSEVDDEGQSQQEATHDSSITAEDVEKLDGMLQDIVEQEATGSPDLQDCTQLIKEQSKAARRKEKKVDEERAKALARLENEAEHNPLASEGNNTRPVTQLDLPSLIARWRERASHLDDDNSQRPHSRNLRQGQQSRYSKPVGIKTSWVNGRPTLQDINQAGTLAAAITDQLDPDHEDDLPDPVLPTVNAPATVTIGERIEDIQLDRETMNPSVQETHEPDSQEMVPERHNGRATVMGETSNKALKPSQQEQETLNVDRADQEQFQREVDERAAAEAALFEATFDDEYEAEAQSTATDMTHQQLVTPAREESALTGIDAGGESIPPRETPVKAKSAQGTASTRNPDSNIKTIQRHGKLHRPSGIKNTRDKAKRQRHKGNVEPDQVEQNPQRGQMTRASKAVTQIDFSKWVEGNQTTADPQADLPRPKRTRPRNESEEPGHSTLNTTAGTNWVSRNRKRVWPVGPWGRPKRARLNRAEVIPPSPLLPLMTTEGWAASGSPSGMQPGQNITITFRAYEHGEWTKVNSISVEASDPRKAQELAGNYARAEGQNAQFYNHALRKVSVNQCVRAAIDDGTFTILMSLGRELHVTRQVVASVTKLFEDMTDAAVTTDDEIS</sequence>
<dbReference type="InterPro" id="IPR022198">
    <property type="entry name" value="DUF3723"/>
</dbReference>
<feature type="compositionally biased region" description="Polar residues" evidence="1">
    <location>
        <begin position="1146"/>
        <end position="1161"/>
    </location>
</feature>
<feature type="compositionally biased region" description="Basic and acidic residues" evidence="1">
    <location>
        <begin position="734"/>
        <end position="751"/>
    </location>
</feature>
<feature type="compositionally biased region" description="Basic residues" evidence="1">
    <location>
        <begin position="1162"/>
        <end position="1172"/>
    </location>
</feature>
<feature type="compositionally biased region" description="Polar residues" evidence="1">
    <location>
        <begin position="1195"/>
        <end position="1215"/>
    </location>
</feature>
<name>A0A7R7VH02_ASPCH</name>
<gene>
    <name evidence="2" type="ORF">ACHE_10991S</name>
</gene>
<feature type="compositionally biased region" description="Low complexity" evidence="1">
    <location>
        <begin position="597"/>
        <end position="611"/>
    </location>
</feature>
<dbReference type="RefSeq" id="XP_043132111.1">
    <property type="nucleotide sequence ID" value="XM_043285419.1"/>
</dbReference>